<evidence type="ECO:0000256" key="1">
    <source>
        <dbReference type="ARBA" id="ARBA00000077"/>
    </source>
</evidence>
<evidence type="ECO:0000256" key="16">
    <source>
        <dbReference type="RuleBase" id="RU003515"/>
    </source>
</evidence>
<evidence type="ECO:0000256" key="14">
    <source>
        <dbReference type="HAMAP-Rule" id="MF_00052"/>
    </source>
</evidence>
<feature type="domain" description="RNase H type-2" evidence="18">
    <location>
        <begin position="30"/>
        <end position="238"/>
    </location>
</feature>
<keyword evidence="13 14" id="KW-0464">Manganese</keyword>
<dbReference type="RefSeq" id="WP_154554312.1">
    <property type="nucleotide sequence ID" value="NZ_VUNA01000008.1"/>
</dbReference>
<evidence type="ECO:0000259" key="17">
    <source>
        <dbReference type="PROSITE" id="PS50879"/>
    </source>
</evidence>
<dbReference type="PROSITE" id="PS50879">
    <property type="entry name" value="RNASE_H_1"/>
    <property type="match status" value="1"/>
</dbReference>
<dbReference type="CDD" id="cd07182">
    <property type="entry name" value="RNase_HII_bacteria_HII_like"/>
    <property type="match status" value="1"/>
</dbReference>
<evidence type="ECO:0000256" key="10">
    <source>
        <dbReference type="ARBA" id="ARBA00022759"/>
    </source>
</evidence>
<comment type="similarity">
    <text evidence="6 14 16">Belongs to the RNase HII family.</text>
</comment>
<dbReference type="InterPro" id="IPR009027">
    <property type="entry name" value="Ribosomal_bL9/RNase_H1_N"/>
</dbReference>
<dbReference type="AlphaFoldDB" id="A0A6N7XLD0"/>
<sequence length="434" mass="48289">MTKQERLEKMEQRFQEMIRQEKVLHEKGIQYVAGIDEVGRGPLAGPVVTACVVLPEDFHVPGVDDSKKLTEKRRLAMNQEIQDRALAIGIGIASPEEIDEMNILEATKCAMVRAFHDANEKLGRKIPGAEIQHLLIDALELPDISVPQEGIVHGDASSVSIAAASIVAKVTRDAYMVEMGEKYPGYAFESNKGYGTAAHYDGIRAQGITPIHRKSFLKNLESRHGGKAVERIGAKKMTGKKVYAVRAGRETGIFQTWKECQRLVTGYPGAEYKSFTTWEAAEEYLGKKQDVQAIPETAAEIYVDGSFDVRTGKFGCGVVILYKGEVITLKHGYDDPASAELRNVAGEVMGAVNAIRYCQEHDIDEVYIYHDYNGIGKWGDDEWKANLPLTRKYKQFVADARKNMKIVFIKVEAHTGVKYNEMADRLAKDAIGLF</sequence>
<keyword evidence="7 14" id="KW-0963">Cytoplasm</keyword>
<dbReference type="InterPro" id="IPR011320">
    <property type="entry name" value="RNase_H1_N"/>
</dbReference>
<comment type="catalytic activity">
    <reaction evidence="1 14 15 16">
        <text>Endonucleolytic cleavage to 5'-phosphomonoester.</text>
        <dbReference type="EC" id="3.1.26.4"/>
    </reaction>
</comment>
<evidence type="ECO:0000256" key="7">
    <source>
        <dbReference type="ARBA" id="ARBA00022490"/>
    </source>
</evidence>
<dbReference type="Proteomes" id="UP000469424">
    <property type="component" value="Unassembled WGS sequence"/>
</dbReference>
<evidence type="ECO:0000256" key="3">
    <source>
        <dbReference type="ARBA" id="ARBA00004065"/>
    </source>
</evidence>
<dbReference type="GO" id="GO:0030145">
    <property type="term" value="F:manganese ion binding"/>
    <property type="evidence" value="ECO:0007669"/>
    <property type="project" value="UniProtKB-UniRule"/>
</dbReference>
<dbReference type="GO" id="GO:0043137">
    <property type="term" value="P:DNA replication, removal of RNA primer"/>
    <property type="evidence" value="ECO:0007669"/>
    <property type="project" value="TreeGrafter"/>
</dbReference>
<keyword evidence="11 14" id="KW-0378">Hydrolase</keyword>
<comment type="function">
    <text evidence="3 14 16">Endonuclease that specifically degrades the RNA of RNA-DNA hybrids.</text>
</comment>
<dbReference type="FunFam" id="3.40.970.10:FF:000002">
    <property type="entry name" value="Ribonuclease H"/>
    <property type="match status" value="1"/>
</dbReference>
<evidence type="ECO:0000256" key="15">
    <source>
        <dbReference type="PROSITE-ProRule" id="PRU01319"/>
    </source>
</evidence>
<evidence type="ECO:0000256" key="8">
    <source>
        <dbReference type="ARBA" id="ARBA00022722"/>
    </source>
</evidence>
<dbReference type="GO" id="GO:0006298">
    <property type="term" value="P:mismatch repair"/>
    <property type="evidence" value="ECO:0007669"/>
    <property type="project" value="TreeGrafter"/>
</dbReference>
<dbReference type="PROSITE" id="PS51975">
    <property type="entry name" value="RNASE_H_2"/>
    <property type="match status" value="1"/>
</dbReference>
<evidence type="ECO:0000256" key="11">
    <source>
        <dbReference type="ARBA" id="ARBA00022801"/>
    </source>
</evidence>
<dbReference type="FunFam" id="3.30.420.10:FF:000006">
    <property type="entry name" value="Ribonuclease HII"/>
    <property type="match status" value="1"/>
</dbReference>
<dbReference type="NCBIfam" id="NF000595">
    <property type="entry name" value="PRK00015.1-3"/>
    <property type="match status" value="1"/>
</dbReference>
<dbReference type="SUPFAM" id="SSF53098">
    <property type="entry name" value="Ribonuclease H-like"/>
    <property type="match status" value="2"/>
</dbReference>
<dbReference type="NCBIfam" id="NF000594">
    <property type="entry name" value="PRK00015.1-1"/>
    <property type="match status" value="1"/>
</dbReference>
<dbReference type="GO" id="GO:0004523">
    <property type="term" value="F:RNA-DNA hybrid ribonuclease activity"/>
    <property type="evidence" value="ECO:0007669"/>
    <property type="project" value="UniProtKB-UniRule"/>
</dbReference>
<dbReference type="SUPFAM" id="SSF55658">
    <property type="entry name" value="L9 N-domain-like"/>
    <property type="match status" value="1"/>
</dbReference>
<evidence type="ECO:0000259" key="18">
    <source>
        <dbReference type="PROSITE" id="PS51975"/>
    </source>
</evidence>
<feature type="binding site" evidence="14 15">
    <location>
        <position position="37"/>
    </location>
    <ligand>
        <name>a divalent metal cation</name>
        <dbReference type="ChEBI" id="CHEBI:60240"/>
    </ligand>
</feature>
<dbReference type="CDD" id="cd09277">
    <property type="entry name" value="RNase_HI_bacteria_like"/>
    <property type="match status" value="1"/>
</dbReference>
<evidence type="ECO:0000313" key="20">
    <source>
        <dbReference type="Proteomes" id="UP000469424"/>
    </source>
</evidence>
<dbReference type="Pfam" id="PF00075">
    <property type="entry name" value="RNase_H"/>
    <property type="match status" value="1"/>
</dbReference>
<feature type="binding site" evidence="14 15">
    <location>
        <position position="36"/>
    </location>
    <ligand>
        <name>a divalent metal cation</name>
        <dbReference type="ChEBI" id="CHEBI:60240"/>
    </ligand>
</feature>
<keyword evidence="10 14" id="KW-0255">Endonuclease</keyword>
<dbReference type="GO" id="GO:0003723">
    <property type="term" value="F:RNA binding"/>
    <property type="evidence" value="ECO:0007669"/>
    <property type="project" value="UniProtKB-UniRule"/>
</dbReference>
<dbReference type="Gene3D" id="3.40.970.10">
    <property type="entry name" value="Ribonuclease H1, N-terminal domain"/>
    <property type="match status" value="1"/>
</dbReference>
<evidence type="ECO:0000256" key="9">
    <source>
        <dbReference type="ARBA" id="ARBA00022723"/>
    </source>
</evidence>
<evidence type="ECO:0000256" key="13">
    <source>
        <dbReference type="ARBA" id="ARBA00023211"/>
    </source>
</evidence>
<evidence type="ECO:0000256" key="5">
    <source>
        <dbReference type="ARBA" id="ARBA00005300"/>
    </source>
</evidence>
<comment type="caution">
    <text evidence="19">The sequence shown here is derived from an EMBL/GenBank/DDBJ whole genome shotgun (WGS) entry which is preliminary data.</text>
</comment>
<evidence type="ECO:0000256" key="12">
    <source>
        <dbReference type="ARBA" id="ARBA00022842"/>
    </source>
</evidence>
<accession>A0A6N7XLD0</accession>
<evidence type="ECO:0000256" key="4">
    <source>
        <dbReference type="ARBA" id="ARBA00004496"/>
    </source>
</evidence>
<dbReference type="PANTHER" id="PTHR10954">
    <property type="entry name" value="RIBONUCLEASE H2 SUBUNIT A"/>
    <property type="match status" value="1"/>
</dbReference>
<dbReference type="InterPro" id="IPR002156">
    <property type="entry name" value="RNaseH_domain"/>
</dbReference>
<dbReference type="InterPro" id="IPR022898">
    <property type="entry name" value="RNase_HII"/>
</dbReference>
<comment type="cofactor">
    <cofactor evidence="14 15">
        <name>Mn(2+)</name>
        <dbReference type="ChEBI" id="CHEBI:29035"/>
    </cofactor>
    <cofactor evidence="14 15">
        <name>Mg(2+)</name>
        <dbReference type="ChEBI" id="CHEBI:18420"/>
    </cofactor>
    <text evidence="14 15">Manganese or magnesium. Binds 1 divalent metal ion per monomer in the absence of substrate. May bind a second metal ion after substrate binding.</text>
</comment>
<dbReference type="InterPro" id="IPR037056">
    <property type="entry name" value="RNase_H1_N_sf"/>
</dbReference>
<evidence type="ECO:0000256" key="6">
    <source>
        <dbReference type="ARBA" id="ARBA00007383"/>
    </source>
</evidence>
<name>A0A6N7XLD0_9FIRM</name>
<dbReference type="Gene3D" id="3.30.420.10">
    <property type="entry name" value="Ribonuclease H-like superfamily/Ribonuclease H"/>
    <property type="match status" value="2"/>
</dbReference>
<protein>
    <recommendedName>
        <fullName evidence="14">Ribonuclease HII</fullName>
        <shortName evidence="14">RNase HII</shortName>
        <ecNumber evidence="14">3.1.26.4</ecNumber>
    </recommendedName>
</protein>
<dbReference type="InterPro" id="IPR012337">
    <property type="entry name" value="RNaseH-like_sf"/>
</dbReference>
<dbReference type="Pfam" id="PF01693">
    <property type="entry name" value="Cauli_VI"/>
    <property type="match status" value="1"/>
</dbReference>
<dbReference type="InterPro" id="IPR024567">
    <property type="entry name" value="RNase_HII/HIII_dom"/>
</dbReference>
<keyword evidence="9 14" id="KW-0479">Metal-binding</keyword>
<reference evidence="19 20" key="1">
    <citation type="submission" date="2019-08" db="EMBL/GenBank/DDBJ databases">
        <title>In-depth cultivation of the pig gut microbiome towards novel bacterial diversity and tailored functional studies.</title>
        <authorList>
            <person name="Wylensek D."/>
            <person name="Hitch T.C.A."/>
            <person name="Clavel T."/>
        </authorList>
    </citation>
    <scope>NUCLEOTIDE SEQUENCE [LARGE SCALE GENOMIC DNA]</scope>
    <source>
        <strain evidence="19 20">WCA-MUC-591-APC-4B</strain>
    </source>
</reference>
<evidence type="ECO:0000313" key="19">
    <source>
        <dbReference type="EMBL" id="MST70749.1"/>
    </source>
</evidence>
<organism evidence="19 20">
    <name type="scientific">Mogibacterium kristiansenii</name>
    <dbReference type="NCBI Taxonomy" id="2606708"/>
    <lineage>
        <taxon>Bacteria</taxon>
        <taxon>Bacillati</taxon>
        <taxon>Bacillota</taxon>
        <taxon>Clostridia</taxon>
        <taxon>Peptostreptococcales</taxon>
        <taxon>Anaerovoracaceae</taxon>
        <taxon>Mogibacterium</taxon>
    </lineage>
</organism>
<proteinExistence type="inferred from homology"/>
<dbReference type="GO" id="GO:0005737">
    <property type="term" value="C:cytoplasm"/>
    <property type="evidence" value="ECO:0007669"/>
    <property type="project" value="UniProtKB-SubCell"/>
</dbReference>
<comment type="subcellular location">
    <subcellularLocation>
        <location evidence="4 14">Cytoplasm</location>
    </subcellularLocation>
</comment>
<evidence type="ECO:0000256" key="2">
    <source>
        <dbReference type="ARBA" id="ARBA00001946"/>
    </source>
</evidence>
<feature type="domain" description="RNase H type-1" evidence="17">
    <location>
        <begin position="295"/>
        <end position="432"/>
    </location>
</feature>
<gene>
    <name evidence="14" type="primary">rnhB</name>
    <name evidence="19" type="ORF">FYJ65_05240</name>
</gene>
<dbReference type="PANTHER" id="PTHR10954:SF18">
    <property type="entry name" value="RIBONUCLEASE HII"/>
    <property type="match status" value="1"/>
</dbReference>
<keyword evidence="8 14" id="KW-0540">Nuclease</keyword>
<dbReference type="EMBL" id="VUNA01000008">
    <property type="protein sequence ID" value="MST70749.1"/>
    <property type="molecule type" value="Genomic_DNA"/>
</dbReference>
<dbReference type="HAMAP" id="MF_00052_B">
    <property type="entry name" value="RNase_HII_B"/>
    <property type="match status" value="1"/>
</dbReference>
<dbReference type="EC" id="3.1.26.4" evidence="14"/>
<dbReference type="GO" id="GO:0032299">
    <property type="term" value="C:ribonuclease H2 complex"/>
    <property type="evidence" value="ECO:0007669"/>
    <property type="project" value="TreeGrafter"/>
</dbReference>
<feature type="binding site" evidence="14 15">
    <location>
        <position position="137"/>
    </location>
    <ligand>
        <name>a divalent metal cation</name>
        <dbReference type="ChEBI" id="CHEBI:60240"/>
    </ligand>
</feature>
<comment type="cofactor">
    <cofactor evidence="2">
        <name>Mg(2+)</name>
        <dbReference type="ChEBI" id="CHEBI:18420"/>
    </cofactor>
</comment>
<dbReference type="InterPro" id="IPR001352">
    <property type="entry name" value="RNase_HII/HIII"/>
</dbReference>
<keyword evidence="20" id="KW-1185">Reference proteome</keyword>
<comment type="similarity">
    <text evidence="5">Belongs to the RNase H family.</text>
</comment>
<dbReference type="InterPro" id="IPR036397">
    <property type="entry name" value="RNaseH_sf"/>
</dbReference>
<dbReference type="Pfam" id="PF01351">
    <property type="entry name" value="RNase_HII"/>
    <property type="match status" value="1"/>
</dbReference>
<keyword evidence="12" id="KW-0460">Magnesium</keyword>